<dbReference type="RefSeq" id="WP_274079326.1">
    <property type="nucleotide sequence ID" value="NZ_JANIAN010000028.1"/>
</dbReference>
<accession>A0A9X4D219</accession>
<organism evidence="1 2">
    <name type="scientific">Pseudomonas asiatica</name>
    <dbReference type="NCBI Taxonomy" id="2219225"/>
    <lineage>
        <taxon>Bacteria</taxon>
        <taxon>Pseudomonadati</taxon>
        <taxon>Pseudomonadota</taxon>
        <taxon>Gammaproteobacteria</taxon>
        <taxon>Pseudomonadales</taxon>
        <taxon>Pseudomonadaceae</taxon>
        <taxon>Pseudomonas</taxon>
    </lineage>
</organism>
<evidence type="ECO:0000313" key="2">
    <source>
        <dbReference type="Proteomes" id="UP001150678"/>
    </source>
</evidence>
<dbReference type="EMBL" id="JANIAN010000028">
    <property type="protein sequence ID" value="MDD2108318.1"/>
    <property type="molecule type" value="Genomic_DNA"/>
</dbReference>
<reference evidence="1" key="1">
    <citation type="submission" date="2022-07" db="EMBL/GenBank/DDBJ databases">
        <title>Multi-strain Analysis of Pseudomonas putida Reveals Metabolic and Genetic Diversity.</title>
        <authorList>
            <person name="Monk J.M."/>
        </authorList>
    </citation>
    <scope>NUCLEOTIDE SEQUENCE</scope>
    <source>
        <strain evidence="1">17514</strain>
    </source>
</reference>
<name>A0A9X4D219_9PSED</name>
<dbReference type="AlphaFoldDB" id="A0A9X4D219"/>
<gene>
    <name evidence="1" type="ORF">NP533_19175</name>
</gene>
<proteinExistence type="predicted"/>
<sequence>MKSSPSVKFKKTRPRRKICSALFYAEHDVVESGSKTLIYSVYSTLQSLDAEMNPMDSNGVQRFAILWGGDDVDTRVFATVEKALVEGVMSPVLFVHYAEGALSVVFDGRIANVVDKSFLDIWQYLAITAIWGEWSFTALVPEQLSNRFLSGRDLREYGKVILNREELGIEKYAMKHYLFHKDWDCQAYRKAMGYDQEDDGLDEVADFDSEIF</sequence>
<comment type="caution">
    <text evidence="1">The sequence shown here is derived from an EMBL/GenBank/DDBJ whole genome shotgun (WGS) entry which is preliminary data.</text>
</comment>
<protein>
    <submittedName>
        <fullName evidence="1">Uncharacterized protein</fullName>
    </submittedName>
</protein>
<evidence type="ECO:0000313" key="1">
    <source>
        <dbReference type="EMBL" id="MDD2108318.1"/>
    </source>
</evidence>
<dbReference type="Proteomes" id="UP001150678">
    <property type="component" value="Unassembled WGS sequence"/>
</dbReference>